<organism evidence="2 3">
    <name type="scientific">Artemia franciscana</name>
    <name type="common">Brine shrimp</name>
    <name type="synonym">Artemia sanfranciscana</name>
    <dbReference type="NCBI Taxonomy" id="6661"/>
    <lineage>
        <taxon>Eukaryota</taxon>
        <taxon>Metazoa</taxon>
        <taxon>Ecdysozoa</taxon>
        <taxon>Arthropoda</taxon>
        <taxon>Crustacea</taxon>
        <taxon>Branchiopoda</taxon>
        <taxon>Anostraca</taxon>
        <taxon>Artemiidae</taxon>
        <taxon>Artemia</taxon>
    </lineage>
</organism>
<dbReference type="AlphaFoldDB" id="A0AA88L6P7"/>
<comment type="caution">
    <text evidence="2">The sequence shown here is derived from an EMBL/GenBank/DDBJ whole genome shotgun (WGS) entry which is preliminary data.</text>
</comment>
<feature type="non-terminal residue" evidence="2">
    <location>
        <position position="1"/>
    </location>
</feature>
<keyword evidence="3" id="KW-1185">Reference proteome</keyword>
<reference evidence="2" key="1">
    <citation type="submission" date="2023-07" db="EMBL/GenBank/DDBJ databases">
        <title>Chromosome-level genome assembly of Artemia franciscana.</title>
        <authorList>
            <person name="Jo E."/>
        </authorList>
    </citation>
    <scope>NUCLEOTIDE SEQUENCE</scope>
    <source>
        <tissue evidence="2">Whole body</tissue>
    </source>
</reference>
<evidence type="ECO:0000313" key="2">
    <source>
        <dbReference type="EMBL" id="KAK2714929.1"/>
    </source>
</evidence>
<feature type="compositionally biased region" description="Low complexity" evidence="1">
    <location>
        <begin position="222"/>
        <end position="234"/>
    </location>
</feature>
<protein>
    <recommendedName>
        <fullName evidence="4">DUF4371 domain-containing protein</fullName>
    </recommendedName>
</protein>
<evidence type="ECO:0008006" key="4">
    <source>
        <dbReference type="Google" id="ProtNLM"/>
    </source>
</evidence>
<evidence type="ECO:0000256" key="1">
    <source>
        <dbReference type="SAM" id="MobiDB-lite"/>
    </source>
</evidence>
<evidence type="ECO:0000313" key="3">
    <source>
        <dbReference type="Proteomes" id="UP001187531"/>
    </source>
</evidence>
<accession>A0AA88L6P7</accession>
<proteinExistence type="predicted"/>
<gene>
    <name evidence="2" type="ORF">QYM36_009808</name>
</gene>
<dbReference type="Proteomes" id="UP001187531">
    <property type="component" value="Unassembled WGS sequence"/>
</dbReference>
<sequence length="250" mass="28085">VDLLALVKCSDGSASGLFNQLVKVIDDVKKAGVPLQNWVGFCSDTTNAMMGINHSVKTLVEGKYPWVTVVKCSCHLCALVARQRDPPLPTLQEEVMLYYNTRVSSLELHRSEVKDVFRMRSGSILLKLQCANTRNFILKSGRTLRNEGVSVAPDYTLEERNARNHLKIVMNQEIEEEKPIRLRGTKLFVDGTLLVYDEESKKVKEFTRKNTTRPSPPRGRSDSQSSMDSASLAQTVVSATRRSPPKFTRN</sequence>
<feature type="region of interest" description="Disordered" evidence="1">
    <location>
        <begin position="204"/>
        <end position="250"/>
    </location>
</feature>
<dbReference type="EMBL" id="JAVRJZ010000012">
    <property type="protein sequence ID" value="KAK2714929.1"/>
    <property type="molecule type" value="Genomic_DNA"/>
</dbReference>
<name>A0AA88L6P7_ARTSF</name>